<comment type="caution">
    <text evidence="1">The sequence shown here is derived from an EMBL/GenBank/DDBJ whole genome shotgun (WGS) entry which is preliminary data.</text>
</comment>
<evidence type="ECO:0000313" key="1">
    <source>
        <dbReference type="EMBL" id="PKZ79814.1"/>
    </source>
</evidence>
<dbReference type="AlphaFoldDB" id="A0AAX0VHZ8"/>
<protein>
    <submittedName>
        <fullName evidence="1">Uncharacterized protein</fullName>
    </submittedName>
</protein>
<name>A0AAX0VHZ8_MICLU</name>
<dbReference type="EMBL" id="PKJT01000015">
    <property type="protein sequence ID" value="PKZ79814.1"/>
    <property type="molecule type" value="Genomic_DNA"/>
</dbReference>
<dbReference type="RefSeq" id="WP_020624338.1">
    <property type="nucleotide sequence ID" value="NZ_JACLBR010000086.1"/>
</dbReference>
<reference evidence="1 2" key="1">
    <citation type="submission" date="2017-12" db="EMBL/GenBank/DDBJ databases">
        <title>Phylogenetic diversity of female urinary microbiome.</title>
        <authorList>
            <person name="Thomas-White K."/>
            <person name="Wolfe A.J."/>
        </authorList>
    </citation>
    <scope>NUCLEOTIDE SEQUENCE [LARGE SCALE GENOMIC DNA]</scope>
    <source>
        <strain evidence="1 2">UMB0038</strain>
    </source>
</reference>
<proteinExistence type="predicted"/>
<organism evidence="1 2">
    <name type="scientific">Micrococcus luteus</name>
    <name type="common">Micrococcus lysodeikticus</name>
    <dbReference type="NCBI Taxonomy" id="1270"/>
    <lineage>
        <taxon>Bacteria</taxon>
        <taxon>Bacillati</taxon>
        <taxon>Actinomycetota</taxon>
        <taxon>Actinomycetes</taxon>
        <taxon>Micrococcales</taxon>
        <taxon>Micrococcaceae</taxon>
        <taxon>Micrococcus</taxon>
    </lineage>
</organism>
<sequence>MTHIGPLNGLPIACTLTPTAGKAQIEKWRAFDEDYALETERTDTRLTIHYAKVEDSIARLRGLVEAESSCCSFVDWRIEEQHSDLRLVVTGSPQQLAALNVG</sequence>
<evidence type="ECO:0000313" key="2">
    <source>
        <dbReference type="Proteomes" id="UP000234847"/>
    </source>
</evidence>
<accession>A0AAX0VHZ8</accession>
<gene>
    <name evidence="1" type="ORF">CYJ95_10970</name>
</gene>
<dbReference type="Proteomes" id="UP000234847">
    <property type="component" value="Unassembled WGS sequence"/>
</dbReference>